<reference evidence="1" key="1">
    <citation type="submission" date="2018-05" db="EMBL/GenBank/DDBJ databases">
        <authorList>
            <person name="Lanie J.A."/>
            <person name="Ng W.-L."/>
            <person name="Kazmierczak K.M."/>
            <person name="Andrzejewski T.M."/>
            <person name="Davidsen T.M."/>
            <person name="Wayne K.J."/>
            <person name="Tettelin H."/>
            <person name="Glass J.I."/>
            <person name="Rusch D."/>
            <person name="Podicherti R."/>
            <person name="Tsui H.-C.T."/>
            <person name="Winkler M.E."/>
        </authorList>
    </citation>
    <scope>NUCLEOTIDE SEQUENCE</scope>
</reference>
<protein>
    <submittedName>
        <fullName evidence="1">Uncharacterized protein</fullName>
    </submittedName>
</protein>
<feature type="non-terminal residue" evidence="1">
    <location>
        <position position="181"/>
    </location>
</feature>
<evidence type="ECO:0000313" key="1">
    <source>
        <dbReference type="EMBL" id="SVB60955.1"/>
    </source>
</evidence>
<organism evidence="1">
    <name type="scientific">marine metagenome</name>
    <dbReference type="NCBI Taxonomy" id="408172"/>
    <lineage>
        <taxon>unclassified sequences</taxon>
        <taxon>metagenomes</taxon>
        <taxon>ecological metagenomes</taxon>
    </lineage>
</organism>
<sequence length="181" mass="19554">CKPPSRFAATAIRAGSSSQVLSMTSARCCACSANRNGPWWATHSRLGALSPTRLCFPIILTITLINRMLGCKPLWVSTRRDADSIKSCFRGGTTSTSTMSRRITCRSRRSTCCDTTRFTRGTARASTTSSQTSRIVGCSSGCLSSIATTSTPRATRRPMSRHCGRITRISSRSFSRPNSAG</sequence>
<accession>A0A382FE31</accession>
<gene>
    <name evidence="1" type="ORF">METZ01_LOCUS213809</name>
</gene>
<dbReference type="EMBL" id="UINC01049319">
    <property type="protein sequence ID" value="SVB60955.1"/>
    <property type="molecule type" value="Genomic_DNA"/>
</dbReference>
<feature type="non-terminal residue" evidence="1">
    <location>
        <position position="1"/>
    </location>
</feature>
<proteinExistence type="predicted"/>
<name>A0A382FE31_9ZZZZ</name>
<dbReference type="AlphaFoldDB" id="A0A382FE31"/>